<dbReference type="PANTHER" id="PTHR32089">
    <property type="entry name" value="METHYL-ACCEPTING CHEMOTAXIS PROTEIN MCPB"/>
    <property type="match status" value="1"/>
</dbReference>
<evidence type="ECO:0000259" key="7">
    <source>
        <dbReference type="PROSITE" id="PS50111"/>
    </source>
</evidence>
<keyword evidence="6" id="KW-0472">Membrane</keyword>
<keyword evidence="2 4" id="KW-0807">Transducer</keyword>
<feature type="transmembrane region" description="Helical" evidence="6">
    <location>
        <begin position="17"/>
        <end position="37"/>
    </location>
</feature>
<dbReference type="Pfam" id="PF00015">
    <property type="entry name" value="MCPsignal"/>
    <property type="match status" value="1"/>
</dbReference>
<dbReference type="EMBL" id="BAABWH010000005">
    <property type="protein sequence ID" value="GAA6145978.1"/>
    <property type="molecule type" value="Genomic_DNA"/>
</dbReference>
<dbReference type="SUPFAM" id="SSF58104">
    <property type="entry name" value="Methyl-accepting chemotaxis protein (MCP) signaling domain"/>
    <property type="match status" value="1"/>
</dbReference>
<evidence type="ECO:0000256" key="5">
    <source>
        <dbReference type="SAM" id="MobiDB-lite"/>
    </source>
</evidence>
<evidence type="ECO:0000256" key="4">
    <source>
        <dbReference type="PROSITE-ProRule" id="PRU00284"/>
    </source>
</evidence>
<dbReference type="PRINTS" id="PR00260">
    <property type="entry name" value="CHEMTRNSDUCR"/>
</dbReference>
<comment type="caution">
    <text evidence="8">The sequence shown here is derived from an EMBL/GenBank/DDBJ whole genome shotgun (WGS) entry which is preliminary data.</text>
</comment>
<name>A0ABQ0A0P9_9GAMM</name>
<feature type="region of interest" description="Disordered" evidence="5">
    <location>
        <begin position="417"/>
        <end position="437"/>
    </location>
</feature>
<evidence type="ECO:0000256" key="1">
    <source>
        <dbReference type="ARBA" id="ARBA00004370"/>
    </source>
</evidence>
<accession>A0ABQ0A0P9</accession>
<gene>
    <name evidence="8" type="ORF">NBRC116585_20960</name>
</gene>
<dbReference type="Proteomes" id="UP001481413">
    <property type="component" value="Unassembled WGS sequence"/>
</dbReference>
<keyword evidence="6" id="KW-0812">Transmembrane</keyword>
<organism evidence="8 9">
    <name type="scientific">Thalassolituus maritimus</name>
    <dbReference type="NCBI Taxonomy" id="484498"/>
    <lineage>
        <taxon>Bacteria</taxon>
        <taxon>Pseudomonadati</taxon>
        <taxon>Pseudomonadota</taxon>
        <taxon>Gammaproteobacteria</taxon>
        <taxon>Oceanospirillales</taxon>
        <taxon>Oceanospirillaceae</taxon>
        <taxon>Thalassolituus</taxon>
    </lineage>
</organism>
<sequence>MKHDTDLIPLRKKRNRFALLGNALIPVLLLIVMLTGYETLDAVLADIHRISPVGGSVFIAFCAFAVIHFNRIWVKWFVARMTGDEAPKRESNFDEAEPVMVLSAAEKQMLGDLRNVLISFSPIAALFNAHLSKTNEVTEEAATTIMERLMSINERSQMFLHTLNMGKSEADSISENAHSIIARSQDLLSEMTRYREIHETQRLKEEQAIRDVVTQVESFKPLIGLIRDVTKQTNLLALNAAIEAARAGEAGRGFAVVADEVRTLSMQIEDAAGKIEDSVLQVSSTVEGQLKEMAVSSEKTADEMNWLANITDAVSSISTDFKQAVGALDSLSGNTEEAIGLVRNSVLDVLSESQFQDVSRQQIEHVQHGLELLEERFRLLSQAVAGEIDHPLLDLSDVAEALKKIYTMQVQADTHQSVVTGEATEPKEDDRPPIELF</sequence>
<dbReference type="InterPro" id="IPR004090">
    <property type="entry name" value="Chemotax_Me-accpt_rcpt"/>
</dbReference>
<dbReference type="SMART" id="SM00283">
    <property type="entry name" value="MA"/>
    <property type="match status" value="1"/>
</dbReference>
<evidence type="ECO:0000256" key="6">
    <source>
        <dbReference type="SAM" id="Phobius"/>
    </source>
</evidence>
<dbReference type="Gene3D" id="1.10.287.950">
    <property type="entry name" value="Methyl-accepting chemotaxis protein"/>
    <property type="match status" value="1"/>
</dbReference>
<keyword evidence="9" id="KW-1185">Reference proteome</keyword>
<dbReference type="InterPro" id="IPR004089">
    <property type="entry name" value="MCPsignal_dom"/>
</dbReference>
<comment type="subcellular location">
    <subcellularLocation>
        <location evidence="1">Membrane</location>
    </subcellularLocation>
</comment>
<reference evidence="8 9" key="1">
    <citation type="submission" date="2024-04" db="EMBL/GenBank/DDBJ databases">
        <title>Draft genome sequence of Thalassolituus maritimus NBRC 116585.</title>
        <authorList>
            <person name="Miyakawa T."/>
            <person name="Kusuya Y."/>
            <person name="Miura T."/>
        </authorList>
    </citation>
    <scope>NUCLEOTIDE SEQUENCE [LARGE SCALE GENOMIC DNA]</scope>
    <source>
        <strain evidence="8 9">5NW40-0001</strain>
    </source>
</reference>
<comment type="similarity">
    <text evidence="3">Belongs to the methyl-accepting chemotaxis (MCP) protein family.</text>
</comment>
<dbReference type="PROSITE" id="PS50111">
    <property type="entry name" value="CHEMOTAXIS_TRANSDUC_2"/>
    <property type="match status" value="1"/>
</dbReference>
<protein>
    <recommendedName>
        <fullName evidence="7">Methyl-accepting transducer domain-containing protein</fullName>
    </recommendedName>
</protein>
<evidence type="ECO:0000313" key="8">
    <source>
        <dbReference type="EMBL" id="GAA6145978.1"/>
    </source>
</evidence>
<proteinExistence type="inferred from homology"/>
<evidence type="ECO:0000256" key="3">
    <source>
        <dbReference type="ARBA" id="ARBA00029447"/>
    </source>
</evidence>
<feature type="transmembrane region" description="Helical" evidence="6">
    <location>
        <begin position="57"/>
        <end position="74"/>
    </location>
</feature>
<evidence type="ECO:0000313" key="9">
    <source>
        <dbReference type="Proteomes" id="UP001481413"/>
    </source>
</evidence>
<dbReference type="RefSeq" id="WP_353295114.1">
    <property type="nucleotide sequence ID" value="NZ_BAABWH010000005.1"/>
</dbReference>
<evidence type="ECO:0000256" key="2">
    <source>
        <dbReference type="ARBA" id="ARBA00023224"/>
    </source>
</evidence>
<feature type="compositionally biased region" description="Basic and acidic residues" evidence="5">
    <location>
        <begin position="424"/>
        <end position="437"/>
    </location>
</feature>
<feature type="domain" description="Methyl-accepting transducer" evidence="7">
    <location>
        <begin position="168"/>
        <end position="353"/>
    </location>
</feature>
<dbReference type="PANTHER" id="PTHR32089:SF112">
    <property type="entry name" value="LYSOZYME-LIKE PROTEIN-RELATED"/>
    <property type="match status" value="1"/>
</dbReference>
<keyword evidence="6" id="KW-1133">Transmembrane helix</keyword>